<dbReference type="PANTHER" id="PTHR47260:SF6">
    <property type="entry name" value="THIOESTERASE DOMAIN-CONTAINING PROTEIN"/>
    <property type="match status" value="1"/>
</dbReference>
<dbReference type="SUPFAM" id="SSF54637">
    <property type="entry name" value="Thioesterase/thiol ester dehydrase-isomerase"/>
    <property type="match status" value="1"/>
</dbReference>
<keyword evidence="3" id="KW-1185">Reference proteome</keyword>
<evidence type="ECO:0000259" key="1">
    <source>
        <dbReference type="Pfam" id="PF03061"/>
    </source>
</evidence>
<reference evidence="2" key="2">
    <citation type="submission" date="2023-05" db="EMBL/GenBank/DDBJ databases">
        <authorList>
            <consortium name="Lawrence Berkeley National Laboratory"/>
            <person name="Steindorff A."/>
            <person name="Hensen N."/>
            <person name="Bonometti L."/>
            <person name="Westerberg I."/>
            <person name="Brannstrom I.O."/>
            <person name="Guillou S."/>
            <person name="Cros-Aarteil S."/>
            <person name="Calhoun S."/>
            <person name="Haridas S."/>
            <person name="Kuo A."/>
            <person name="Mondo S."/>
            <person name="Pangilinan J."/>
            <person name="Riley R."/>
            <person name="Labutti K."/>
            <person name="Andreopoulos B."/>
            <person name="Lipzen A."/>
            <person name="Chen C."/>
            <person name="Yanf M."/>
            <person name="Daum C."/>
            <person name="Ng V."/>
            <person name="Clum A."/>
            <person name="Ohm R."/>
            <person name="Martin F."/>
            <person name="Silar P."/>
            <person name="Natvig D."/>
            <person name="Lalanne C."/>
            <person name="Gautier V."/>
            <person name="Ament-Velasquez S.L."/>
            <person name="Kruys A."/>
            <person name="Hutchinson M.I."/>
            <person name="Powell A.J."/>
            <person name="Barry K."/>
            <person name="Miller A.N."/>
            <person name="Grigoriev I.V."/>
            <person name="Debuchy R."/>
            <person name="Gladieux P."/>
            <person name="Thoren M.H."/>
            <person name="Johannesson H."/>
        </authorList>
    </citation>
    <scope>NUCLEOTIDE SEQUENCE</scope>
    <source>
        <strain evidence="2">PSN243</strain>
    </source>
</reference>
<dbReference type="EMBL" id="MU865944">
    <property type="protein sequence ID" value="KAK4448298.1"/>
    <property type="molecule type" value="Genomic_DNA"/>
</dbReference>
<dbReference type="CDD" id="cd03443">
    <property type="entry name" value="PaaI_thioesterase"/>
    <property type="match status" value="1"/>
</dbReference>
<dbReference type="InterPro" id="IPR052061">
    <property type="entry name" value="PTE-AB_protein"/>
</dbReference>
<dbReference type="Pfam" id="PF03061">
    <property type="entry name" value="4HBT"/>
    <property type="match status" value="1"/>
</dbReference>
<dbReference type="InterPro" id="IPR029069">
    <property type="entry name" value="HotDog_dom_sf"/>
</dbReference>
<organism evidence="2 3">
    <name type="scientific">Podospora aff. communis PSN243</name>
    <dbReference type="NCBI Taxonomy" id="3040156"/>
    <lineage>
        <taxon>Eukaryota</taxon>
        <taxon>Fungi</taxon>
        <taxon>Dikarya</taxon>
        <taxon>Ascomycota</taxon>
        <taxon>Pezizomycotina</taxon>
        <taxon>Sordariomycetes</taxon>
        <taxon>Sordariomycetidae</taxon>
        <taxon>Sordariales</taxon>
        <taxon>Podosporaceae</taxon>
        <taxon>Podospora</taxon>
    </lineage>
</organism>
<sequence>MAPGTQKHNLPTRESREEALADPEVAHFAAIPWCAAHVAATPNAIFEKCMTRVAKPDFEEALMAETLNRPDAIKAYAVFYSEPANPQDLITEVGAFLTLGPMLNGWRGVCHGGIVMTIMDECLGQLAAINRVRGVGPQAEQMTAYLNTKFLSPVRTSAEGTTVMVRARTTKLEGRKQFVEGHMEDKNGTVLCRSEGLFIQLLSKI</sequence>
<dbReference type="PANTHER" id="PTHR47260">
    <property type="entry name" value="UPF0644 PROTEIN PB2B4.06"/>
    <property type="match status" value="1"/>
</dbReference>
<protein>
    <submittedName>
        <fullName evidence="2">Acyl-coenzyme A thioesterase THEM4</fullName>
    </submittedName>
</protein>
<dbReference type="AlphaFoldDB" id="A0AAV9GIF1"/>
<evidence type="ECO:0000313" key="2">
    <source>
        <dbReference type="EMBL" id="KAK4448298.1"/>
    </source>
</evidence>
<reference evidence="2" key="1">
    <citation type="journal article" date="2023" name="Mol. Phylogenet. Evol.">
        <title>Genome-scale phylogeny and comparative genomics of the fungal order Sordariales.</title>
        <authorList>
            <person name="Hensen N."/>
            <person name="Bonometti L."/>
            <person name="Westerberg I."/>
            <person name="Brannstrom I.O."/>
            <person name="Guillou S."/>
            <person name="Cros-Aarteil S."/>
            <person name="Calhoun S."/>
            <person name="Haridas S."/>
            <person name="Kuo A."/>
            <person name="Mondo S."/>
            <person name="Pangilinan J."/>
            <person name="Riley R."/>
            <person name="LaButti K."/>
            <person name="Andreopoulos B."/>
            <person name="Lipzen A."/>
            <person name="Chen C."/>
            <person name="Yan M."/>
            <person name="Daum C."/>
            <person name="Ng V."/>
            <person name="Clum A."/>
            <person name="Steindorff A."/>
            <person name="Ohm R.A."/>
            <person name="Martin F."/>
            <person name="Silar P."/>
            <person name="Natvig D.O."/>
            <person name="Lalanne C."/>
            <person name="Gautier V."/>
            <person name="Ament-Velasquez S.L."/>
            <person name="Kruys A."/>
            <person name="Hutchinson M.I."/>
            <person name="Powell A.J."/>
            <person name="Barry K."/>
            <person name="Miller A.N."/>
            <person name="Grigoriev I.V."/>
            <person name="Debuchy R."/>
            <person name="Gladieux P."/>
            <person name="Hiltunen Thoren M."/>
            <person name="Johannesson H."/>
        </authorList>
    </citation>
    <scope>NUCLEOTIDE SEQUENCE</scope>
    <source>
        <strain evidence="2">PSN243</strain>
    </source>
</reference>
<dbReference type="Proteomes" id="UP001321760">
    <property type="component" value="Unassembled WGS sequence"/>
</dbReference>
<comment type="caution">
    <text evidence="2">The sequence shown here is derived from an EMBL/GenBank/DDBJ whole genome shotgun (WGS) entry which is preliminary data.</text>
</comment>
<accession>A0AAV9GIF1</accession>
<gene>
    <name evidence="2" type="ORF">QBC34DRAFT_407937</name>
</gene>
<evidence type="ECO:0000313" key="3">
    <source>
        <dbReference type="Proteomes" id="UP001321760"/>
    </source>
</evidence>
<dbReference type="InterPro" id="IPR006683">
    <property type="entry name" value="Thioestr_dom"/>
</dbReference>
<feature type="domain" description="Thioesterase" evidence="1">
    <location>
        <begin position="108"/>
        <end position="192"/>
    </location>
</feature>
<name>A0AAV9GIF1_9PEZI</name>
<proteinExistence type="predicted"/>
<dbReference type="Gene3D" id="3.10.129.10">
    <property type="entry name" value="Hotdog Thioesterase"/>
    <property type="match status" value="1"/>
</dbReference>